<keyword evidence="5" id="KW-0520">NAD</keyword>
<evidence type="ECO:0000313" key="7">
    <source>
        <dbReference type="EMBL" id="GAG14003.1"/>
    </source>
</evidence>
<dbReference type="GO" id="GO:0003952">
    <property type="term" value="F:NAD+ synthase (glutamine-hydrolyzing) activity"/>
    <property type="evidence" value="ECO:0007669"/>
    <property type="project" value="InterPro"/>
</dbReference>
<keyword evidence="3" id="KW-0547">Nucleotide-binding</keyword>
<evidence type="ECO:0000256" key="3">
    <source>
        <dbReference type="ARBA" id="ARBA00022741"/>
    </source>
</evidence>
<dbReference type="AlphaFoldDB" id="X0VNJ1"/>
<dbReference type="SUPFAM" id="SSF52402">
    <property type="entry name" value="Adenine nucleotide alpha hydrolases-like"/>
    <property type="match status" value="1"/>
</dbReference>
<feature type="non-terminal residue" evidence="7">
    <location>
        <position position="1"/>
    </location>
</feature>
<dbReference type="InterPro" id="IPR003694">
    <property type="entry name" value="NAD_synthase"/>
</dbReference>
<organism evidence="7">
    <name type="scientific">marine sediment metagenome</name>
    <dbReference type="NCBI Taxonomy" id="412755"/>
    <lineage>
        <taxon>unclassified sequences</taxon>
        <taxon>metagenomes</taxon>
        <taxon>ecological metagenomes</taxon>
    </lineage>
</organism>
<evidence type="ECO:0000256" key="1">
    <source>
        <dbReference type="ARBA" id="ARBA00004790"/>
    </source>
</evidence>
<dbReference type="GO" id="GO:0009435">
    <property type="term" value="P:NAD+ biosynthetic process"/>
    <property type="evidence" value="ECO:0007669"/>
    <property type="project" value="UniProtKB-UniPathway"/>
</dbReference>
<evidence type="ECO:0000259" key="6">
    <source>
        <dbReference type="Pfam" id="PF02540"/>
    </source>
</evidence>
<dbReference type="GO" id="GO:0005737">
    <property type="term" value="C:cytoplasm"/>
    <property type="evidence" value="ECO:0007669"/>
    <property type="project" value="InterPro"/>
</dbReference>
<dbReference type="Pfam" id="PF02540">
    <property type="entry name" value="NAD_synthase"/>
    <property type="match status" value="1"/>
</dbReference>
<proteinExistence type="predicted"/>
<sequence>NTMGVMMPCHSNPDDKAHAQAVADKFDIPTVEVVLDSIYEAFLKKLPEFKDNPELKHLARANLKPRLRMVALYYITNQLRYMVVGSSNRSEVAIGYFTKYGDGGVDIMPLGNLVKSQVKELARFLGIPQPIIDKLPSAGLWDGQTDESEMGISYEALDSFILTGEASDEVRKKIEKMMAGSAHKRSLPPIPEF</sequence>
<comment type="pathway">
    <text evidence="1">Cofactor biosynthesis; NAD(+) biosynthesis.</text>
</comment>
<dbReference type="EMBL" id="BARS01021238">
    <property type="protein sequence ID" value="GAG14003.1"/>
    <property type="molecule type" value="Genomic_DNA"/>
</dbReference>
<evidence type="ECO:0000256" key="4">
    <source>
        <dbReference type="ARBA" id="ARBA00022840"/>
    </source>
</evidence>
<protein>
    <recommendedName>
        <fullName evidence="6">NAD/GMP synthase domain-containing protein</fullName>
    </recommendedName>
</protein>
<dbReference type="GO" id="GO:0004359">
    <property type="term" value="F:glutaminase activity"/>
    <property type="evidence" value="ECO:0007669"/>
    <property type="project" value="InterPro"/>
</dbReference>
<dbReference type="NCBIfam" id="TIGR00552">
    <property type="entry name" value="nadE"/>
    <property type="match status" value="1"/>
</dbReference>
<comment type="caution">
    <text evidence="7">The sequence shown here is derived from an EMBL/GenBank/DDBJ whole genome shotgun (WGS) entry which is preliminary data.</text>
</comment>
<evidence type="ECO:0000256" key="5">
    <source>
        <dbReference type="ARBA" id="ARBA00023027"/>
    </source>
</evidence>
<dbReference type="CDD" id="cd00553">
    <property type="entry name" value="NAD_synthase"/>
    <property type="match status" value="1"/>
</dbReference>
<keyword evidence="2" id="KW-0436">Ligase</keyword>
<dbReference type="InterPro" id="IPR014729">
    <property type="entry name" value="Rossmann-like_a/b/a_fold"/>
</dbReference>
<dbReference type="Gene3D" id="3.40.50.620">
    <property type="entry name" value="HUPs"/>
    <property type="match status" value="1"/>
</dbReference>
<dbReference type="PANTHER" id="PTHR23090:SF9">
    <property type="entry name" value="GLUTAMINE-DEPENDENT NAD(+) SYNTHETASE"/>
    <property type="match status" value="1"/>
</dbReference>
<reference evidence="7" key="1">
    <citation type="journal article" date="2014" name="Front. Microbiol.">
        <title>High frequency of phylogenetically diverse reductive dehalogenase-homologous genes in deep subseafloor sedimentary metagenomes.</title>
        <authorList>
            <person name="Kawai M."/>
            <person name="Futagami T."/>
            <person name="Toyoda A."/>
            <person name="Takaki Y."/>
            <person name="Nishi S."/>
            <person name="Hori S."/>
            <person name="Arai W."/>
            <person name="Tsubouchi T."/>
            <person name="Morono Y."/>
            <person name="Uchiyama I."/>
            <person name="Ito T."/>
            <person name="Fujiyama A."/>
            <person name="Inagaki F."/>
            <person name="Takami H."/>
        </authorList>
    </citation>
    <scope>NUCLEOTIDE SEQUENCE</scope>
    <source>
        <strain evidence="7">Expedition CK06-06</strain>
    </source>
</reference>
<dbReference type="PANTHER" id="PTHR23090">
    <property type="entry name" value="NH 3 /GLUTAMINE-DEPENDENT NAD + SYNTHETASE"/>
    <property type="match status" value="1"/>
</dbReference>
<feature type="domain" description="NAD/GMP synthase" evidence="6">
    <location>
        <begin position="1"/>
        <end position="188"/>
    </location>
</feature>
<evidence type="ECO:0000256" key="2">
    <source>
        <dbReference type="ARBA" id="ARBA00022598"/>
    </source>
</evidence>
<name>X0VNJ1_9ZZZZ</name>
<dbReference type="InterPro" id="IPR022310">
    <property type="entry name" value="NAD/GMP_synthase"/>
</dbReference>
<dbReference type="UniPathway" id="UPA00253"/>
<gene>
    <name evidence="7" type="ORF">S01H1_34148</name>
</gene>
<accession>X0VNJ1</accession>
<dbReference type="GO" id="GO:0005524">
    <property type="term" value="F:ATP binding"/>
    <property type="evidence" value="ECO:0007669"/>
    <property type="project" value="UniProtKB-KW"/>
</dbReference>
<keyword evidence="4" id="KW-0067">ATP-binding</keyword>